<reference evidence="2 3" key="1">
    <citation type="submission" date="2014-11" db="EMBL/GenBank/DDBJ databases">
        <title>Comparative genomics of Methylobacterium species.</title>
        <authorList>
            <person name="Chaudhry V."/>
            <person name="Patil P.B."/>
        </authorList>
    </citation>
    <scope>NUCLEOTIDE SEQUENCE [LARGE SCALE GENOMIC DNA]</scope>
    <source>
        <strain evidence="2 3">SE3.6</strain>
    </source>
</reference>
<protein>
    <recommendedName>
        <fullName evidence="4">Interferon-induced transmembrane protein</fullName>
    </recommendedName>
</protein>
<dbReference type="EMBL" id="JTHG01000243">
    <property type="protein sequence ID" value="KMO16317.1"/>
    <property type="molecule type" value="Genomic_DNA"/>
</dbReference>
<evidence type="ECO:0008006" key="4">
    <source>
        <dbReference type="Google" id="ProtNLM"/>
    </source>
</evidence>
<name>A0ABR5H099_9HYPH</name>
<sequence length="127" mass="12935">MPDISEQADRGATPIVLKTIGDDSPAVGSPTVGVATSIQGNYDPGRDQEKARVRITYVLLAMLGLAVVCVLAVGCYLALTCYAAKACSDAKDAFALMSATVALIFTPIVGLVGSAIGFYFGSKSAGG</sequence>
<keyword evidence="1" id="KW-0812">Transmembrane</keyword>
<organism evidence="2 3">
    <name type="scientific">Methylobacterium indicum</name>
    <dbReference type="NCBI Taxonomy" id="1775910"/>
    <lineage>
        <taxon>Bacteria</taxon>
        <taxon>Pseudomonadati</taxon>
        <taxon>Pseudomonadota</taxon>
        <taxon>Alphaproteobacteria</taxon>
        <taxon>Hyphomicrobiales</taxon>
        <taxon>Methylobacteriaceae</taxon>
        <taxon>Methylobacterium</taxon>
    </lineage>
</organism>
<keyword evidence="3" id="KW-1185">Reference proteome</keyword>
<feature type="transmembrane region" description="Helical" evidence="1">
    <location>
        <begin position="99"/>
        <end position="121"/>
    </location>
</feature>
<dbReference type="RefSeq" id="WP_048431025.1">
    <property type="nucleotide sequence ID" value="NZ_JTHF01000317.1"/>
</dbReference>
<evidence type="ECO:0000313" key="2">
    <source>
        <dbReference type="EMBL" id="KMO16317.1"/>
    </source>
</evidence>
<evidence type="ECO:0000256" key="1">
    <source>
        <dbReference type="SAM" id="Phobius"/>
    </source>
</evidence>
<accession>A0ABR5H099</accession>
<gene>
    <name evidence="2" type="ORF">QR79_23235</name>
</gene>
<proteinExistence type="predicted"/>
<keyword evidence="1" id="KW-1133">Transmembrane helix</keyword>
<feature type="transmembrane region" description="Helical" evidence="1">
    <location>
        <begin position="55"/>
        <end position="79"/>
    </location>
</feature>
<dbReference type="Proteomes" id="UP000036471">
    <property type="component" value="Unassembled WGS sequence"/>
</dbReference>
<comment type="caution">
    <text evidence="2">The sequence shown here is derived from an EMBL/GenBank/DDBJ whole genome shotgun (WGS) entry which is preliminary data.</text>
</comment>
<evidence type="ECO:0000313" key="3">
    <source>
        <dbReference type="Proteomes" id="UP000036471"/>
    </source>
</evidence>
<keyword evidence="1" id="KW-0472">Membrane</keyword>